<organism evidence="2 4">
    <name type="scientific">Rhizoctonia solani</name>
    <dbReference type="NCBI Taxonomy" id="456999"/>
    <lineage>
        <taxon>Eukaryota</taxon>
        <taxon>Fungi</taxon>
        <taxon>Dikarya</taxon>
        <taxon>Basidiomycota</taxon>
        <taxon>Agaricomycotina</taxon>
        <taxon>Agaricomycetes</taxon>
        <taxon>Cantharellales</taxon>
        <taxon>Ceratobasidiaceae</taxon>
        <taxon>Rhizoctonia</taxon>
    </lineage>
</organism>
<dbReference type="AlphaFoldDB" id="A0A8H7M1M6"/>
<proteinExistence type="predicted"/>
<name>A0A8H7M1M6_9AGAM</name>
<evidence type="ECO:0000313" key="4">
    <source>
        <dbReference type="Proteomes" id="UP000614334"/>
    </source>
</evidence>
<evidence type="ECO:0000313" key="3">
    <source>
        <dbReference type="EMBL" id="KAF8756458.1"/>
    </source>
</evidence>
<comment type="caution">
    <text evidence="2">The sequence shown here is derived from an EMBL/GenBank/DDBJ whole genome shotgun (WGS) entry which is preliminary data.</text>
</comment>
<sequence length="84" mass="9055">MPKDQKPLVVKETPRPIPKANPAGAPSAPLISWANPTKPPIAFAQPTPLQALLHVPSPPASPVIWLCSPVPLHLWLQQLPTQPQ</sequence>
<feature type="region of interest" description="Disordered" evidence="1">
    <location>
        <begin position="1"/>
        <end position="31"/>
    </location>
</feature>
<dbReference type="Proteomes" id="UP000614334">
    <property type="component" value="Unassembled WGS sequence"/>
</dbReference>
<evidence type="ECO:0000313" key="2">
    <source>
        <dbReference type="EMBL" id="KAF8747732.1"/>
    </source>
</evidence>
<dbReference type="EMBL" id="JACYCF010000006">
    <property type="protein sequence ID" value="KAF8756458.1"/>
    <property type="molecule type" value="Genomic_DNA"/>
</dbReference>
<reference evidence="2" key="1">
    <citation type="submission" date="2020-09" db="EMBL/GenBank/DDBJ databases">
        <title>Comparative genome analyses of four rice-infecting Rhizoctonia solani isolates reveal extensive enrichment of homogalacturonan modification genes.</title>
        <authorList>
            <person name="Lee D.-Y."/>
            <person name="Jeon J."/>
            <person name="Kim K.-T."/>
            <person name="Cheong K."/>
            <person name="Song H."/>
            <person name="Choi G."/>
            <person name="Ko J."/>
            <person name="Opiyo S.O."/>
            <person name="Zuo S."/>
            <person name="Madhav S."/>
            <person name="Lee Y.-H."/>
            <person name="Wang G.-L."/>
        </authorList>
    </citation>
    <scope>NUCLEOTIDE SEQUENCE</scope>
    <source>
        <strain evidence="2">AG1-IA B2</strain>
    </source>
</reference>
<accession>A0A8H7M1M6</accession>
<gene>
    <name evidence="3" type="ORF">RHS01_04257</name>
    <name evidence="2" type="ORF">RHS01_11280</name>
</gene>
<dbReference type="EMBL" id="JACYCF010000059">
    <property type="protein sequence ID" value="KAF8747732.1"/>
    <property type="molecule type" value="Genomic_DNA"/>
</dbReference>
<protein>
    <submittedName>
        <fullName evidence="2">Uncharacterized protein</fullName>
    </submittedName>
</protein>
<evidence type="ECO:0000256" key="1">
    <source>
        <dbReference type="SAM" id="MobiDB-lite"/>
    </source>
</evidence>